<evidence type="ECO:0000313" key="1">
    <source>
        <dbReference type="EMBL" id="EMF13644.1"/>
    </source>
</evidence>
<proteinExistence type="predicted"/>
<protein>
    <submittedName>
        <fullName evidence="1">Uncharacterized protein</fullName>
    </submittedName>
</protein>
<sequence>MLRSDCNDQALSWKKAALQWTVSIHIRLRFPRYAGPTSERWIFLVESPASSFAHRPHDDHALTAGVSSIIFSLEMDCKQIRHRIEICQL</sequence>
<accession>M3D6Y9</accession>
<keyword evidence="2" id="KW-1185">Reference proteome</keyword>
<reference evidence="1 2" key="1">
    <citation type="journal article" date="2012" name="PLoS Pathog.">
        <title>Diverse lifestyles and strategies of plant pathogenesis encoded in the genomes of eighteen Dothideomycetes fungi.</title>
        <authorList>
            <person name="Ohm R.A."/>
            <person name="Feau N."/>
            <person name="Henrissat B."/>
            <person name="Schoch C.L."/>
            <person name="Horwitz B.A."/>
            <person name="Barry K.W."/>
            <person name="Condon B.J."/>
            <person name="Copeland A.C."/>
            <person name="Dhillon B."/>
            <person name="Glaser F."/>
            <person name="Hesse C.N."/>
            <person name="Kosti I."/>
            <person name="LaButti K."/>
            <person name="Lindquist E.A."/>
            <person name="Lucas S."/>
            <person name="Salamov A.A."/>
            <person name="Bradshaw R.E."/>
            <person name="Ciuffetti L."/>
            <person name="Hamelin R.C."/>
            <person name="Kema G.H.J."/>
            <person name="Lawrence C."/>
            <person name="Scott J.A."/>
            <person name="Spatafora J.W."/>
            <person name="Turgeon B.G."/>
            <person name="de Wit P.J.G.M."/>
            <person name="Zhong S."/>
            <person name="Goodwin S.B."/>
            <person name="Grigoriev I.V."/>
        </authorList>
    </citation>
    <scope>NUCLEOTIDE SEQUENCE [LARGE SCALE GENOMIC DNA]</scope>
    <source>
        <strain evidence="1 2">SO2202</strain>
    </source>
</reference>
<name>M3D6Y9_SPHMS</name>
<dbReference type="RefSeq" id="XP_016761765.1">
    <property type="nucleotide sequence ID" value="XM_016905199.1"/>
</dbReference>
<dbReference type="HOGENOM" id="CLU_2456199_0_0_1"/>
<dbReference type="Proteomes" id="UP000016931">
    <property type="component" value="Unassembled WGS sequence"/>
</dbReference>
<organism evidence="1 2">
    <name type="scientific">Sphaerulina musiva (strain SO2202)</name>
    <name type="common">Poplar stem canker fungus</name>
    <name type="synonym">Septoria musiva</name>
    <dbReference type="NCBI Taxonomy" id="692275"/>
    <lineage>
        <taxon>Eukaryota</taxon>
        <taxon>Fungi</taxon>
        <taxon>Dikarya</taxon>
        <taxon>Ascomycota</taxon>
        <taxon>Pezizomycotina</taxon>
        <taxon>Dothideomycetes</taxon>
        <taxon>Dothideomycetidae</taxon>
        <taxon>Mycosphaerellales</taxon>
        <taxon>Mycosphaerellaceae</taxon>
        <taxon>Sphaerulina</taxon>
    </lineage>
</organism>
<dbReference type="EMBL" id="KB456263">
    <property type="protein sequence ID" value="EMF13644.1"/>
    <property type="molecule type" value="Genomic_DNA"/>
</dbReference>
<dbReference type="AlphaFoldDB" id="M3D6Y9"/>
<evidence type="ECO:0000313" key="2">
    <source>
        <dbReference type="Proteomes" id="UP000016931"/>
    </source>
</evidence>
<dbReference type="GeneID" id="27902336"/>
<gene>
    <name evidence="1" type="ORF">SEPMUDRAFT_148876</name>
</gene>